<protein>
    <recommendedName>
        <fullName evidence="2">Ubiquitin-like domain-containing protein</fullName>
    </recommendedName>
</protein>
<dbReference type="Gene3D" id="3.10.20.90">
    <property type="entry name" value="Phosphatidylinositol 3-kinase Catalytic Subunit, Chain A, domain 1"/>
    <property type="match status" value="1"/>
</dbReference>
<dbReference type="Pfam" id="PF14560">
    <property type="entry name" value="Ubiquitin_2"/>
    <property type="match status" value="1"/>
</dbReference>
<name>A0A8T2PMU9_9TELE</name>
<dbReference type="EMBL" id="JAFBMS010000006">
    <property type="protein sequence ID" value="KAG9351658.1"/>
    <property type="molecule type" value="Genomic_DNA"/>
</dbReference>
<dbReference type="Proteomes" id="UP000824540">
    <property type="component" value="Unassembled WGS sequence"/>
</dbReference>
<accession>A0A8T2PMU9</accession>
<feature type="region of interest" description="Disordered" evidence="1">
    <location>
        <begin position="1"/>
        <end position="36"/>
    </location>
</feature>
<dbReference type="AlphaFoldDB" id="A0A8T2PMU9"/>
<sequence length="264" mass="29288">MRQTGEGRRGCERERERGREGETHDKIHTHRSRGDTAPGLLRYHTLVTKYGKLAPLADIDLRPRCHAKVEVHCEDKVELVSIRLDQTVADLKKQLRTVVQLSTNNMRVYYIDKEVTSAFGPEELKYSTRALHSYSIRDGDEILVIPKGLAVRILHSPLKFLLPVCSGTPLPPSLDLAQPFNPLSTLRMERAEGEVTETGVKGSQVAWGLPAVYLFMNGASFPQGHSHRVSLILSKISLLFPLAPSISCPTTSLETSLQLNSTGA</sequence>
<dbReference type="OrthoDB" id="5855206at2759"/>
<evidence type="ECO:0000313" key="3">
    <source>
        <dbReference type="EMBL" id="KAG9351658.1"/>
    </source>
</evidence>
<comment type="caution">
    <text evidence="3">The sequence shown here is derived from an EMBL/GenBank/DDBJ whole genome shotgun (WGS) entry which is preliminary data.</text>
</comment>
<evidence type="ECO:0000313" key="4">
    <source>
        <dbReference type="Proteomes" id="UP000824540"/>
    </source>
</evidence>
<reference evidence="3" key="1">
    <citation type="thesis" date="2021" institute="BYU ScholarsArchive" country="Provo, UT, USA">
        <title>Applications of and Algorithms for Genome Assembly and Genomic Analyses with an Emphasis on Marine Teleosts.</title>
        <authorList>
            <person name="Pickett B.D."/>
        </authorList>
    </citation>
    <scope>NUCLEOTIDE SEQUENCE</scope>
    <source>
        <strain evidence="3">HI-2016</strain>
    </source>
</reference>
<dbReference type="InterPro" id="IPR000626">
    <property type="entry name" value="Ubiquitin-like_dom"/>
</dbReference>
<feature type="domain" description="Ubiquitin-like" evidence="2">
    <location>
        <begin position="81"/>
        <end position="145"/>
    </location>
</feature>
<dbReference type="InterPro" id="IPR047991">
    <property type="entry name" value="TBCEL_Ubl"/>
</dbReference>
<keyword evidence="4" id="KW-1185">Reference proteome</keyword>
<dbReference type="InterPro" id="IPR029071">
    <property type="entry name" value="Ubiquitin-like_domsf"/>
</dbReference>
<evidence type="ECO:0000256" key="1">
    <source>
        <dbReference type="SAM" id="MobiDB-lite"/>
    </source>
</evidence>
<evidence type="ECO:0000259" key="2">
    <source>
        <dbReference type="Pfam" id="PF14560"/>
    </source>
</evidence>
<dbReference type="CDD" id="cd17045">
    <property type="entry name" value="Ubl_TBCEL"/>
    <property type="match status" value="1"/>
</dbReference>
<dbReference type="SUPFAM" id="SSF54236">
    <property type="entry name" value="Ubiquitin-like"/>
    <property type="match status" value="1"/>
</dbReference>
<dbReference type="FunFam" id="3.10.20.90:FF:000115">
    <property type="entry name" value="tubulin-specific chaperone cofactor E-like protein"/>
    <property type="match status" value="1"/>
</dbReference>
<proteinExistence type="predicted"/>
<gene>
    <name evidence="3" type="ORF">JZ751_022909</name>
</gene>
<organism evidence="3 4">
    <name type="scientific">Albula glossodonta</name>
    <name type="common">roundjaw bonefish</name>
    <dbReference type="NCBI Taxonomy" id="121402"/>
    <lineage>
        <taxon>Eukaryota</taxon>
        <taxon>Metazoa</taxon>
        <taxon>Chordata</taxon>
        <taxon>Craniata</taxon>
        <taxon>Vertebrata</taxon>
        <taxon>Euteleostomi</taxon>
        <taxon>Actinopterygii</taxon>
        <taxon>Neopterygii</taxon>
        <taxon>Teleostei</taxon>
        <taxon>Albuliformes</taxon>
        <taxon>Albulidae</taxon>
        <taxon>Albula</taxon>
    </lineage>
</organism>
<feature type="compositionally biased region" description="Basic and acidic residues" evidence="1">
    <location>
        <begin position="1"/>
        <end position="26"/>
    </location>
</feature>